<dbReference type="PRINTS" id="PR00503">
    <property type="entry name" value="BROMODOMAIN"/>
</dbReference>
<dbReference type="GO" id="GO:0006355">
    <property type="term" value="P:regulation of DNA-templated transcription"/>
    <property type="evidence" value="ECO:0007669"/>
    <property type="project" value="TreeGrafter"/>
</dbReference>
<dbReference type="SMART" id="SM00297">
    <property type="entry name" value="BROMO"/>
    <property type="match status" value="2"/>
</dbReference>
<feature type="region of interest" description="Disordered" evidence="3">
    <location>
        <begin position="628"/>
        <end position="672"/>
    </location>
</feature>
<feature type="compositionally biased region" description="Basic and acidic residues" evidence="3">
    <location>
        <begin position="59"/>
        <end position="93"/>
    </location>
</feature>
<dbReference type="EMBL" id="JANBVO010000010">
    <property type="protein sequence ID" value="KAJ9149380.1"/>
    <property type="molecule type" value="Genomic_DNA"/>
</dbReference>
<dbReference type="GO" id="GO:0006338">
    <property type="term" value="P:chromatin remodeling"/>
    <property type="evidence" value="ECO:0007669"/>
    <property type="project" value="TreeGrafter"/>
</dbReference>
<gene>
    <name evidence="6" type="ORF">NKR23_g4309</name>
</gene>
<dbReference type="PROSITE" id="PS00633">
    <property type="entry name" value="BROMODOMAIN_1"/>
    <property type="match status" value="1"/>
</dbReference>
<name>A0AA38RJS1_9PEZI</name>
<feature type="region of interest" description="Disordered" evidence="3">
    <location>
        <begin position="848"/>
        <end position="934"/>
    </location>
</feature>
<evidence type="ECO:0000313" key="6">
    <source>
        <dbReference type="EMBL" id="KAJ9149380.1"/>
    </source>
</evidence>
<keyword evidence="7" id="KW-1185">Reference proteome</keyword>
<dbReference type="GO" id="GO:0005634">
    <property type="term" value="C:nucleus"/>
    <property type="evidence" value="ECO:0007669"/>
    <property type="project" value="TreeGrafter"/>
</dbReference>
<dbReference type="PANTHER" id="PTHR22880:SF225">
    <property type="entry name" value="BROMODOMAIN-CONTAINING PROTEIN BET-1-RELATED"/>
    <property type="match status" value="1"/>
</dbReference>
<dbReference type="CDD" id="cd05499">
    <property type="entry name" value="Bromo_BDF1_2_II"/>
    <property type="match status" value="1"/>
</dbReference>
<evidence type="ECO:0000259" key="5">
    <source>
        <dbReference type="PROSITE" id="PS51525"/>
    </source>
</evidence>
<feature type="compositionally biased region" description="Low complexity" evidence="3">
    <location>
        <begin position="630"/>
        <end position="643"/>
    </location>
</feature>
<evidence type="ECO:0000259" key="4">
    <source>
        <dbReference type="PROSITE" id="PS50014"/>
    </source>
</evidence>
<sequence length="934" mass="101490">MAVLSSHPPERIITDQKSQSVTMATTTIGEEPTSLEVNGHVSPTILKPEATTETTTETTDQKDEAQSPKQKTEEVVTSEADRADDSAPEKAAEVDDAPVEASTAPVKDTEMVDAPSAPTEEPAPPAEKPVDGEKPAEEPSEKTKDATPVAAPESSPEEPVPAAKEDADMSGVDSTGGEPATTNGINATQNTSQPSAADASFQASTLSNGASQEDSSAPATADTSMTDAPSQTSIKVAREREDDAADEPAAKRAKTSSDDADETKTEDVVQAATSTVVNVQTDQPAGEPAPLALTTTAATLTDPALNDKPITTFQAREIRKILAGVKKTKNGGMFKQSVQVLWPTIWDQYIQRVEKPTDITTMEQKLREFKFATMGDFKQELKALYENSVTFNGPLHDVTGAAKIVVEQIFGKMSEVPAEPTIKAETKEPKHIPTRHAEPRSTTTQQQQARRESRGAATSPVEKVSDSPVFAVPPSGVPIIRRDSTKNDGDRPKRPIHPPKNKDIGYQAKNLKKKKVQPDFRFCDEVLNELKKNKHYQWNTYFLEPVDPVVLNVPTYHKVIKQPMDLGTMTEKLHSGQYESAKAFENDFNLMLKNCYKFNPPGHLVHAAGQELEKIFKEKWAEKDAWMAKHAPAAPAASSHAASGTNRADTKEEDSEEDNEDDEQDADEEPESRLLDSLQARLKEEQKKLDDAINAPKPEVAMVHLQQQVISMIQNQIIEEKMKGAGSKEKKPASKPKPSKSKKATAGGGGGAAKKSTNAAPAKKSTGGSKKAKPRKLSAEEKEIISEGIGRLEGNLLDKAIDIIKKDTNLPDTDDAELELDMEQLSDDALLRLFDMIVKAFPEYKAQLKDKHQEPEPAPRPAGVSKATKPKKNKPMGKAEQERKLEQLRELKAKYPRPGSGSQEPLPSVENGDSSHAAPPPAHYSDEDSSSEEE</sequence>
<feature type="region of interest" description="Disordered" evidence="3">
    <location>
        <begin position="417"/>
        <end position="504"/>
    </location>
</feature>
<dbReference type="AlphaFoldDB" id="A0AA38RJS1"/>
<dbReference type="InterPro" id="IPR038336">
    <property type="entry name" value="NET_sf"/>
</dbReference>
<feature type="compositionally biased region" description="Basic and acidic residues" evidence="3">
    <location>
        <begin position="422"/>
        <end position="439"/>
    </location>
</feature>
<feature type="compositionally biased region" description="Basic residues" evidence="3">
    <location>
        <begin position="733"/>
        <end position="743"/>
    </location>
</feature>
<evidence type="ECO:0000313" key="7">
    <source>
        <dbReference type="Proteomes" id="UP001174694"/>
    </source>
</evidence>
<dbReference type="Gene3D" id="1.20.1270.220">
    <property type="match status" value="1"/>
</dbReference>
<dbReference type="InterPro" id="IPR036427">
    <property type="entry name" value="Bromodomain-like_sf"/>
</dbReference>
<feature type="domain" description="Bromo" evidence="4">
    <location>
        <begin position="326"/>
        <end position="399"/>
    </location>
</feature>
<dbReference type="Gene3D" id="1.20.920.10">
    <property type="entry name" value="Bromodomain-like"/>
    <property type="match status" value="2"/>
</dbReference>
<accession>A0AA38RJS1</accession>
<feature type="compositionally biased region" description="Low complexity" evidence="3">
    <location>
        <begin position="753"/>
        <end position="769"/>
    </location>
</feature>
<dbReference type="SUPFAM" id="SSF47370">
    <property type="entry name" value="Bromodomain"/>
    <property type="match status" value="2"/>
</dbReference>
<comment type="caution">
    <text evidence="6">The sequence shown here is derived from an EMBL/GenBank/DDBJ whole genome shotgun (WGS) entry which is preliminary data.</text>
</comment>
<dbReference type="PANTHER" id="PTHR22880">
    <property type="entry name" value="FALZ-RELATED BROMODOMAIN-CONTAINING PROTEINS"/>
    <property type="match status" value="1"/>
</dbReference>
<feature type="domain" description="NET" evidence="5">
    <location>
        <begin position="767"/>
        <end position="848"/>
    </location>
</feature>
<feature type="region of interest" description="Disordered" evidence="3">
    <location>
        <begin position="1"/>
        <end position="267"/>
    </location>
</feature>
<dbReference type="InterPro" id="IPR050935">
    <property type="entry name" value="Bromo_chromatin_reader"/>
</dbReference>
<dbReference type="Proteomes" id="UP001174694">
    <property type="component" value="Unassembled WGS sequence"/>
</dbReference>
<dbReference type="Pfam" id="PF17035">
    <property type="entry name" value="BET"/>
    <property type="match status" value="1"/>
</dbReference>
<dbReference type="InterPro" id="IPR018359">
    <property type="entry name" value="Bromodomain_CS"/>
</dbReference>
<dbReference type="Pfam" id="PF00439">
    <property type="entry name" value="Bromodomain"/>
    <property type="match status" value="2"/>
</dbReference>
<feature type="compositionally biased region" description="Basic and acidic residues" evidence="3">
    <location>
        <begin position="480"/>
        <end position="493"/>
    </location>
</feature>
<evidence type="ECO:0000256" key="3">
    <source>
        <dbReference type="SAM" id="MobiDB-lite"/>
    </source>
</evidence>
<feature type="compositionally biased region" description="Basic and acidic residues" evidence="3">
    <location>
        <begin position="128"/>
        <end position="145"/>
    </location>
</feature>
<keyword evidence="1 2" id="KW-0103">Bromodomain</keyword>
<feature type="compositionally biased region" description="Basic and acidic residues" evidence="3">
    <location>
        <begin position="723"/>
        <end position="732"/>
    </location>
</feature>
<reference evidence="6" key="1">
    <citation type="submission" date="2022-07" db="EMBL/GenBank/DDBJ databases">
        <title>Fungi with potential for degradation of polypropylene.</title>
        <authorList>
            <person name="Gostincar C."/>
        </authorList>
    </citation>
    <scope>NUCLEOTIDE SEQUENCE</scope>
    <source>
        <strain evidence="6">EXF-13308</strain>
    </source>
</reference>
<feature type="compositionally biased region" description="Basic and acidic residues" evidence="3">
    <location>
        <begin position="848"/>
        <end position="857"/>
    </location>
</feature>
<feature type="compositionally biased region" description="Basic and acidic residues" evidence="3">
    <location>
        <begin position="877"/>
        <end position="893"/>
    </location>
</feature>
<dbReference type="PROSITE" id="PS51525">
    <property type="entry name" value="NET"/>
    <property type="match status" value="1"/>
</dbReference>
<dbReference type="GO" id="GO:0000785">
    <property type="term" value="C:chromatin"/>
    <property type="evidence" value="ECO:0007669"/>
    <property type="project" value="TreeGrafter"/>
</dbReference>
<feature type="domain" description="Bromo" evidence="4">
    <location>
        <begin position="534"/>
        <end position="606"/>
    </location>
</feature>
<proteinExistence type="predicted"/>
<feature type="region of interest" description="Disordered" evidence="3">
    <location>
        <begin position="723"/>
        <end position="781"/>
    </location>
</feature>
<protein>
    <submittedName>
        <fullName evidence="6">Bromodomain protein-3</fullName>
    </submittedName>
</protein>
<dbReference type="InterPro" id="IPR027353">
    <property type="entry name" value="NET_dom"/>
</dbReference>
<dbReference type="InterPro" id="IPR001487">
    <property type="entry name" value="Bromodomain"/>
</dbReference>
<feature type="compositionally biased region" description="Acidic residues" evidence="3">
    <location>
        <begin position="651"/>
        <end position="670"/>
    </location>
</feature>
<dbReference type="PROSITE" id="PS50014">
    <property type="entry name" value="BROMODOMAIN_2"/>
    <property type="match status" value="2"/>
</dbReference>
<evidence type="ECO:0000256" key="1">
    <source>
        <dbReference type="ARBA" id="ARBA00023117"/>
    </source>
</evidence>
<feature type="compositionally biased region" description="Polar residues" evidence="3">
    <location>
        <begin position="180"/>
        <end position="234"/>
    </location>
</feature>
<evidence type="ECO:0000256" key="2">
    <source>
        <dbReference type="PROSITE-ProRule" id="PRU00035"/>
    </source>
</evidence>
<organism evidence="6 7">
    <name type="scientific">Pleurostoma richardsiae</name>
    <dbReference type="NCBI Taxonomy" id="41990"/>
    <lineage>
        <taxon>Eukaryota</taxon>
        <taxon>Fungi</taxon>
        <taxon>Dikarya</taxon>
        <taxon>Ascomycota</taxon>
        <taxon>Pezizomycotina</taxon>
        <taxon>Sordariomycetes</taxon>
        <taxon>Sordariomycetidae</taxon>
        <taxon>Calosphaeriales</taxon>
        <taxon>Pleurostomataceae</taxon>
        <taxon>Pleurostoma</taxon>
    </lineage>
</organism>
<feature type="compositionally biased region" description="Polar residues" evidence="3">
    <location>
        <begin position="15"/>
        <end position="28"/>
    </location>
</feature>